<dbReference type="PRINTS" id="PR00401">
    <property type="entry name" value="SH2DOMAIN"/>
</dbReference>
<evidence type="ECO:0000313" key="11">
    <source>
        <dbReference type="EMBL" id="CAG5086149.1"/>
    </source>
</evidence>
<feature type="compositionally biased region" description="Basic and acidic residues" evidence="7">
    <location>
        <begin position="909"/>
        <end position="921"/>
    </location>
</feature>
<dbReference type="SMART" id="SM00404">
    <property type="entry name" value="PTPc_motif"/>
    <property type="match status" value="1"/>
</dbReference>
<dbReference type="InterPro" id="IPR036860">
    <property type="entry name" value="SH2_dom_sf"/>
</dbReference>
<dbReference type="CDD" id="cd00047">
    <property type="entry name" value="PTPc"/>
    <property type="match status" value="1"/>
</dbReference>
<evidence type="ECO:0000256" key="7">
    <source>
        <dbReference type="SAM" id="MobiDB-lite"/>
    </source>
</evidence>
<dbReference type="SUPFAM" id="SSF48371">
    <property type="entry name" value="ARM repeat"/>
    <property type="match status" value="1"/>
</dbReference>
<feature type="compositionally biased region" description="Low complexity" evidence="7">
    <location>
        <begin position="992"/>
        <end position="1001"/>
    </location>
</feature>
<feature type="domain" description="SH2" evidence="8">
    <location>
        <begin position="1025"/>
        <end position="1123"/>
    </location>
</feature>
<sequence length="1545" mass="176577">MDARNDLEDQENDPELNGDSYAIEIVLETLASMMVVRSAVIRSRSCELTGLLLTEIPQEYELTLPLITNLTESLIVRANDTSSHVRLLALDAMTRLQNFRDRDCKVMAQYLKSMRSEPVAENRAMAVKRCSLNKETLLDTIDRCLDVDVNHGLEDEEQVRQIVVSSLLPSWLAHIRKNGTKNEKGNLIDLVITLDPSSTDANSLETARETIEVVFDQWSNLEDLIQHYCKASERLVTSSMLPNVDGEGVLGTAVAFTWYHLIQRAVKLGDAEQYMPQFPEYCDLIEERAGKIIYIREQLEALMSESSQDYTENPDYSDLHVQLEDHLFELKWLIKAVSFFEISLDPMNREKLKSLVTYIVLQMSPDDLQAFSESLAILVTEVAKAEKRKRNDIVKELVEELREQGSAQTQAATNDESQPSSTQITEEQLEELRNEIADVQMKIHQLQSAQQDAIEEKNFAEASRLEEEMKPFKADLDELKIRKNQTKRLPSTINETAENEEHRFTYSSATKALIVLNGHMSRLKKLELGLDQFVKILVVPVLMKISMSEMTGEKQQPMLLQEQAIKFLGLVCSMNLTFAKEYFAILVFIAQNEVDNEIVHSATRCAAINSIIDLSLIYDRELTKDLDTTQLDSILQSTKNESTWGDTVINASSVIEDGPQATCAKLLVRVLRERRDEVNKDAQEIAIDGLVSLQLAHRTPSAALQLQVLLHICSKEYHGHDMADYRKAMMRIVLNEEAFKMLESTLRLGIRHIIANQDNLADLDGASAERLLPLIFTLANPEAFHKASDERMKNQIVDVVRVPLRLSLVILETVKEHMGLLSVTWVLLKLCKKLDITMPVQLICNEEKFEETLPLREDIYRIIEALEELEPLIKERHAKDAVRDLLRNFQKQVQVIVAVEQRIEVMKQEEQEKKEKAEKAEKKRKSKGKKKSLESVPEEELEEGIEQINLSPDSSQEPEPADLEASSSGAELPIPAKKAKKTPAKKARSSRAKSGPASSQSANEQSGNEMEPPEIIPKERRDMSWYKCFYKIGLHESERILLEVGGDGSFLVRPSSSTQGQNTLSYRSGNEVSHIRIGWNGDSYEFSDSVGERFATIDDLIEHYLENKIHPRNGHEVQLRSPLRLDSQPPSSELWYHGTLLGGDAEQLLIDQPDSSFLVRESRTSLGNYALTVKVNNRVKHIKIYAEGNPRRFHLESDQQVFVCLEDLVRHYRGGLVDSQSEFICTKHPINRSSIPANDLERWLIRNQQRHGHEKEWEELTQHETSMKLRENIAVARQPENIPKNRYKNILPYDSYRVILEKPHQRTSTFRPTDYINGSKVSHFDEEIGKQKGKSYISTQGPLPNTVEDFWFMVMQEKSSAILMIANEVEKERKKCEKYWPDNVNETKIWGNAKVTLLSARQPDPAFWERLLRVEINGKAHHVVQFQFILWPDFSTPDDRNIEQVLQYLARVKQITREGNYNGVPLNTRAPTVVHCSAGIGRSGAVMVIDMISDQLEFYQGDITIDIKKTVTHCRKHRHGMVQTIEQYKFIAKTIARKSKEFTRR</sequence>
<dbReference type="InterPro" id="IPR003595">
    <property type="entry name" value="Tyr_Pase_cat"/>
</dbReference>
<dbReference type="InterPro" id="IPR016130">
    <property type="entry name" value="Tyr_Pase_AS"/>
</dbReference>
<evidence type="ECO:0000259" key="8">
    <source>
        <dbReference type="PROSITE" id="PS50001"/>
    </source>
</evidence>
<evidence type="ECO:0000256" key="3">
    <source>
        <dbReference type="ARBA" id="ARBA00022801"/>
    </source>
</evidence>
<gene>
    <name evidence="11" type="ORF">OKIOD_LOCUS2682</name>
</gene>
<feature type="compositionally biased region" description="Polar residues" evidence="7">
    <location>
        <begin position="405"/>
        <end position="426"/>
    </location>
</feature>
<evidence type="ECO:0000313" key="12">
    <source>
        <dbReference type="Proteomes" id="UP001158576"/>
    </source>
</evidence>
<dbReference type="Pfam" id="PF12719">
    <property type="entry name" value="Cnd3"/>
    <property type="match status" value="1"/>
</dbReference>
<feature type="compositionally biased region" description="Basic residues" evidence="7">
    <location>
        <begin position="977"/>
        <end position="991"/>
    </location>
</feature>
<dbReference type="SUPFAM" id="SSF55550">
    <property type="entry name" value="SH2 domain"/>
    <property type="match status" value="2"/>
</dbReference>
<dbReference type="PANTHER" id="PTHR46257">
    <property type="entry name" value="TYROSINE-PROTEIN PHOSPHATASE CORKSCREW"/>
    <property type="match status" value="1"/>
</dbReference>
<proteinExistence type="inferred from homology"/>
<feature type="region of interest" description="Disordered" evidence="7">
    <location>
        <begin position="909"/>
        <end position="1017"/>
    </location>
</feature>
<feature type="domain" description="Tyrosine-protein phosphatase" evidence="9">
    <location>
        <begin position="1253"/>
        <end position="1538"/>
    </location>
</feature>
<dbReference type="SMART" id="SM00194">
    <property type="entry name" value="PTPc"/>
    <property type="match status" value="1"/>
</dbReference>
<dbReference type="PROSITE" id="PS50001">
    <property type="entry name" value="SH2"/>
    <property type="match status" value="2"/>
</dbReference>
<evidence type="ECO:0000256" key="4">
    <source>
        <dbReference type="ARBA" id="ARBA00022912"/>
    </source>
</evidence>
<dbReference type="Pfam" id="PF00102">
    <property type="entry name" value="Y_phosphatase"/>
    <property type="match status" value="1"/>
</dbReference>
<dbReference type="PANTHER" id="PTHR46257:SF3">
    <property type="entry name" value="TYROSINE-PROTEIN PHOSPHATASE CORKSCREW"/>
    <property type="match status" value="1"/>
</dbReference>
<dbReference type="EC" id="3.1.3.48" evidence="2"/>
<name>A0ABN7S0Y6_OIKDI</name>
<dbReference type="InterPro" id="IPR029021">
    <property type="entry name" value="Prot-tyrosine_phosphatase-like"/>
</dbReference>
<dbReference type="PROSITE" id="PS50055">
    <property type="entry name" value="TYR_PHOSPHATASE_PTP"/>
    <property type="match status" value="1"/>
</dbReference>
<dbReference type="EMBL" id="OU015568">
    <property type="protein sequence ID" value="CAG5086149.1"/>
    <property type="molecule type" value="Genomic_DNA"/>
</dbReference>
<evidence type="ECO:0000256" key="2">
    <source>
        <dbReference type="ARBA" id="ARBA00013064"/>
    </source>
</evidence>
<keyword evidence="3" id="KW-0378">Hydrolase</keyword>
<comment type="similarity">
    <text evidence="1">Belongs to the protein-tyrosine phosphatase family.</text>
</comment>
<protein>
    <recommendedName>
        <fullName evidence="2">protein-tyrosine-phosphatase</fullName>
        <ecNumber evidence="2">3.1.3.48</ecNumber>
    </recommendedName>
</protein>
<dbReference type="InterPro" id="IPR000980">
    <property type="entry name" value="SH2"/>
</dbReference>
<dbReference type="Pfam" id="PF00017">
    <property type="entry name" value="SH2"/>
    <property type="match status" value="2"/>
</dbReference>
<dbReference type="SMART" id="SM00252">
    <property type="entry name" value="SH2"/>
    <property type="match status" value="2"/>
</dbReference>
<dbReference type="InterPro" id="IPR025977">
    <property type="entry name" value="Cnd3_C"/>
</dbReference>
<keyword evidence="4" id="KW-0904">Protein phosphatase</keyword>
<dbReference type="PROSITE" id="PS50056">
    <property type="entry name" value="TYR_PHOSPHATASE_2"/>
    <property type="match status" value="1"/>
</dbReference>
<reference evidence="11 12" key="1">
    <citation type="submission" date="2021-04" db="EMBL/GenBank/DDBJ databases">
        <authorList>
            <person name="Bliznina A."/>
        </authorList>
    </citation>
    <scope>NUCLEOTIDE SEQUENCE [LARGE SCALE GENOMIC DNA]</scope>
</reference>
<evidence type="ECO:0000256" key="1">
    <source>
        <dbReference type="ARBA" id="ARBA00009580"/>
    </source>
</evidence>
<feature type="compositionally biased region" description="Polar residues" evidence="7">
    <location>
        <begin position="948"/>
        <end position="957"/>
    </location>
</feature>
<evidence type="ECO:0000256" key="6">
    <source>
        <dbReference type="PROSITE-ProRule" id="PRU00191"/>
    </source>
</evidence>
<dbReference type="InterPro" id="IPR000242">
    <property type="entry name" value="PTP_cat"/>
</dbReference>
<keyword evidence="5 6" id="KW-0727">SH2 domain</keyword>
<evidence type="ECO:0000259" key="10">
    <source>
        <dbReference type="PROSITE" id="PS50056"/>
    </source>
</evidence>
<dbReference type="PROSITE" id="PS00383">
    <property type="entry name" value="TYR_PHOSPHATASE_1"/>
    <property type="match status" value="1"/>
</dbReference>
<dbReference type="InterPro" id="IPR052123">
    <property type="entry name" value="Non-rcpt_Tyr_Phosphatase"/>
</dbReference>
<feature type="region of interest" description="Disordered" evidence="7">
    <location>
        <begin position="404"/>
        <end position="426"/>
    </location>
</feature>
<evidence type="ECO:0000259" key="9">
    <source>
        <dbReference type="PROSITE" id="PS50055"/>
    </source>
</evidence>
<organism evidence="11 12">
    <name type="scientific">Oikopleura dioica</name>
    <name type="common">Tunicate</name>
    <dbReference type="NCBI Taxonomy" id="34765"/>
    <lineage>
        <taxon>Eukaryota</taxon>
        <taxon>Metazoa</taxon>
        <taxon>Chordata</taxon>
        <taxon>Tunicata</taxon>
        <taxon>Appendicularia</taxon>
        <taxon>Copelata</taxon>
        <taxon>Oikopleuridae</taxon>
        <taxon>Oikopleura</taxon>
    </lineage>
</organism>
<dbReference type="PRINTS" id="PR00700">
    <property type="entry name" value="PRTYPHPHTASE"/>
</dbReference>
<dbReference type="Proteomes" id="UP001158576">
    <property type="component" value="Chromosome PAR"/>
</dbReference>
<dbReference type="SUPFAM" id="SSF52799">
    <property type="entry name" value="(Phosphotyrosine protein) phosphatases II"/>
    <property type="match status" value="1"/>
</dbReference>
<dbReference type="Gene3D" id="3.30.505.10">
    <property type="entry name" value="SH2 domain"/>
    <property type="match status" value="2"/>
</dbReference>
<dbReference type="Gene3D" id="3.90.190.10">
    <property type="entry name" value="Protein tyrosine phosphatase superfamily"/>
    <property type="match status" value="1"/>
</dbReference>
<evidence type="ECO:0000256" key="5">
    <source>
        <dbReference type="ARBA" id="ARBA00022999"/>
    </source>
</evidence>
<feature type="domain" description="SH2" evidence="8">
    <location>
        <begin position="1135"/>
        <end position="1213"/>
    </location>
</feature>
<accession>A0ABN7S0Y6</accession>
<dbReference type="InterPro" id="IPR000387">
    <property type="entry name" value="Tyr_Pase_dom"/>
</dbReference>
<dbReference type="InterPro" id="IPR016024">
    <property type="entry name" value="ARM-type_fold"/>
</dbReference>
<keyword evidence="12" id="KW-1185">Reference proteome</keyword>
<feature type="compositionally biased region" description="Acidic residues" evidence="7">
    <location>
        <begin position="936"/>
        <end position="945"/>
    </location>
</feature>
<feature type="domain" description="Tyrosine specific protein phosphatases" evidence="10">
    <location>
        <begin position="1446"/>
        <end position="1529"/>
    </location>
</feature>